<keyword evidence="4 7" id="KW-0812">Transmembrane</keyword>
<proteinExistence type="inferred from homology"/>
<evidence type="ECO:0000256" key="1">
    <source>
        <dbReference type="ARBA" id="ARBA00004651"/>
    </source>
</evidence>
<comment type="caution">
    <text evidence="9">The sequence shown here is derived from an EMBL/GenBank/DDBJ whole genome shotgun (WGS) entry which is preliminary data.</text>
</comment>
<feature type="transmembrane region" description="Helical" evidence="7">
    <location>
        <begin position="124"/>
        <end position="145"/>
    </location>
</feature>
<dbReference type="InterPro" id="IPR035906">
    <property type="entry name" value="MetI-like_sf"/>
</dbReference>
<keyword evidence="10" id="KW-1185">Reference proteome</keyword>
<feature type="transmembrane region" description="Helical" evidence="7">
    <location>
        <begin position="151"/>
        <end position="174"/>
    </location>
</feature>
<feature type="transmembrane region" description="Helical" evidence="7">
    <location>
        <begin position="199"/>
        <end position="224"/>
    </location>
</feature>
<evidence type="ECO:0000256" key="4">
    <source>
        <dbReference type="ARBA" id="ARBA00022692"/>
    </source>
</evidence>
<feature type="transmembrane region" description="Helical" evidence="7">
    <location>
        <begin position="260"/>
        <end position="281"/>
    </location>
</feature>
<comment type="similarity">
    <text evidence="7">Belongs to the binding-protein-dependent transport system permease family.</text>
</comment>
<dbReference type="Pfam" id="PF00528">
    <property type="entry name" value="BPD_transp_1"/>
    <property type="match status" value="1"/>
</dbReference>
<feature type="domain" description="ABC transmembrane type-1" evidence="8">
    <location>
        <begin position="89"/>
        <end position="281"/>
    </location>
</feature>
<reference evidence="9 10" key="1">
    <citation type="submission" date="2021-06" db="EMBL/GenBank/DDBJ databases">
        <title>Halomicroarcula sp. a new haloarchaeum isolated from saline soil.</title>
        <authorList>
            <person name="Duran-Viseras A."/>
            <person name="Sanchez-Porro C."/>
            <person name="Ventosa A."/>
        </authorList>
    </citation>
    <scope>NUCLEOTIDE SEQUENCE [LARGE SCALE GENOMIC DNA]</scope>
    <source>
        <strain evidence="9 10">F13</strain>
    </source>
</reference>
<gene>
    <name evidence="9" type="ORF">EGH21_21780</name>
</gene>
<dbReference type="PANTHER" id="PTHR43744">
    <property type="entry name" value="ABC TRANSPORTER PERMEASE PROTEIN MG189-RELATED-RELATED"/>
    <property type="match status" value="1"/>
</dbReference>
<evidence type="ECO:0000256" key="6">
    <source>
        <dbReference type="ARBA" id="ARBA00023136"/>
    </source>
</evidence>
<evidence type="ECO:0000256" key="2">
    <source>
        <dbReference type="ARBA" id="ARBA00022448"/>
    </source>
</evidence>
<dbReference type="InterPro" id="IPR000515">
    <property type="entry name" value="MetI-like"/>
</dbReference>
<dbReference type="GO" id="GO:0005886">
    <property type="term" value="C:plasma membrane"/>
    <property type="evidence" value="ECO:0007669"/>
    <property type="project" value="UniProtKB-SubCell"/>
</dbReference>
<feature type="transmembrane region" description="Helical" evidence="7">
    <location>
        <begin position="29"/>
        <end position="52"/>
    </location>
</feature>
<evidence type="ECO:0000256" key="3">
    <source>
        <dbReference type="ARBA" id="ARBA00022475"/>
    </source>
</evidence>
<evidence type="ECO:0000256" key="7">
    <source>
        <dbReference type="RuleBase" id="RU363032"/>
    </source>
</evidence>
<keyword evidence="6 7" id="KW-0472">Membrane</keyword>
<dbReference type="GO" id="GO:0055085">
    <property type="term" value="P:transmembrane transport"/>
    <property type="evidence" value="ECO:0007669"/>
    <property type="project" value="InterPro"/>
</dbReference>
<dbReference type="AlphaFoldDB" id="A0AAW4PX88"/>
<keyword evidence="2 7" id="KW-0813">Transport</keyword>
<accession>A0AAW4PX88</accession>
<keyword evidence="5 7" id="KW-1133">Transmembrane helix</keyword>
<dbReference type="Gene3D" id="1.10.3720.10">
    <property type="entry name" value="MetI-like"/>
    <property type="match status" value="1"/>
</dbReference>
<evidence type="ECO:0000313" key="9">
    <source>
        <dbReference type="EMBL" id="MBX0325653.1"/>
    </source>
</evidence>
<protein>
    <submittedName>
        <fullName evidence="9">Carbohydrate ABC transporter permease</fullName>
    </submittedName>
</protein>
<keyword evidence="3" id="KW-1003">Cell membrane</keyword>
<organism evidence="9 10">
    <name type="scientific">Haloarcula rubra</name>
    <dbReference type="NCBI Taxonomy" id="2487747"/>
    <lineage>
        <taxon>Archaea</taxon>
        <taxon>Methanobacteriati</taxon>
        <taxon>Methanobacteriota</taxon>
        <taxon>Stenosarchaea group</taxon>
        <taxon>Halobacteria</taxon>
        <taxon>Halobacteriales</taxon>
        <taxon>Haloarculaceae</taxon>
        <taxon>Haloarcula</taxon>
    </lineage>
</organism>
<dbReference type="SUPFAM" id="SSF161098">
    <property type="entry name" value="MetI-like"/>
    <property type="match status" value="1"/>
</dbReference>
<evidence type="ECO:0000259" key="8">
    <source>
        <dbReference type="PROSITE" id="PS50928"/>
    </source>
</evidence>
<dbReference type="PANTHER" id="PTHR43744:SF8">
    <property type="entry name" value="SN-GLYCEROL-3-PHOSPHATE TRANSPORT SYSTEM PERMEASE PROTEIN UGPE"/>
    <property type="match status" value="1"/>
</dbReference>
<name>A0AAW4PX88_9EURY</name>
<dbReference type="Proteomes" id="UP001430377">
    <property type="component" value="Unassembled WGS sequence"/>
</dbReference>
<dbReference type="PROSITE" id="PS50928">
    <property type="entry name" value="ABC_TM1"/>
    <property type="match status" value="1"/>
</dbReference>
<comment type="subcellular location">
    <subcellularLocation>
        <location evidence="1 7">Cell membrane</location>
        <topology evidence="1 7">Multi-pass membrane protein</topology>
    </subcellularLocation>
</comment>
<dbReference type="CDD" id="cd06261">
    <property type="entry name" value="TM_PBP2"/>
    <property type="match status" value="1"/>
</dbReference>
<sequence length="294" mass="32047">MATETTDRTEAGGNLPGAVSVSDVFDDQLFVHLGLVVSVLLMSMPLVLAVIMSTQTSTEVYQVTNIGPGSAGLSNYETALSEYNLMQYMINSFVMATVIVVGKVALSLLAALALVYYRLPYERAIFMFILLTLLIPVPVRIVPLFQLMADLGWANTLLSITGPYIASATAVFLFRQHFMSIPASLVENARLDGVGPLQFLFKVLIPMSKGMIAGVSVITFIYAWNQYLWPLIVISDQSKQVIQVGIKFLQGASQSGLTQWGLIMAGAVIALLPPLVVLYALHRPLLETFALQQK</sequence>
<feature type="transmembrane region" description="Helical" evidence="7">
    <location>
        <begin position="93"/>
        <end position="117"/>
    </location>
</feature>
<evidence type="ECO:0000313" key="10">
    <source>
        <dbReference type="Proteomes" id="UP001430377"/>
    </source>
</evidence>
<dbReference type="EMBL" id="RKLR01000017">
    <property type="protein sequence ID" value="MBX0325653.1"/>
    <property type="molecule type" value="Genomic_DNA"/>
</dbReference>
<evidence type="ECO:0000256" key="5">
    <source>
        <dbReference type="ARBA" id="ARBA00022989"/>
    </source>
</evidence>